<organism evidence="1 2">
    <name type="scientific">Mycolicibacterium boenickei</name>
    <dbReference type="NCBI Taxonomy" id="146017"/>
    <lineage>
        <taxon>Bacteria</taxon>
        <taxon>Bacillati</taxon>
        <taxon>Actinomycetota</taxon>
        <taxon>Actinomycetes</taxon>
        <taxon>Mycobacteriales</taxon>
        <taxon>Mycobacteriaceae</taxon>
        <taxon>Mycolicibacterium</taxon>
    </lineage>
</organism>
<dbReference type="SUPFAM" id="SSF54593">
    <property type="entry name" value="Glyoxalase/Bleomycin resistance protein/Dihydroxybiphenyl dioxygenase"/>
    <property type="match status" value="1"/>
</dbReference>
<dbReference type="EMBL" id="AP022579">
    <property type="protein sequence ID" value="BBX92385.1"/>
    <property type="molecule type" value="Genomic_DNA"/>
</dbReference>
<dbReference type="Proteomes" id="UP000466683">
    <property type="component" value="Chromosome"/>
</dbReference>
<dbReference type="GO" id="GO:0016829">
    <property type="term" value="F:lyase activity"/>
    <property type="evidence" value="ECO:0007669"/>
    <property type="project" value="UniProtKB-KW"/>
</dbReference>
<evidence type="ECO:0000313" key="1">
    <source>
        <dbReference type="EMBL" id="BBX92385.1"/>
    </source>
</evidence>
<protein>
    <submittedName>
        <fullName evidence="1">Lactoylglutathione lyase</fullName>
    </submittedName>
</protein>
<keyword evidence="1" id="KW-0456">Lyase</keyword>
<proteinExistence type="predicted"/>
<gene>
    <name evidence="1" type="ORF">MBOE_40340</name>
</gene>
<dbReference type="Gene3D" id="3.10.180.10">
    <property type="entry name" value="2,3-Dihydroxybiphenyl 1,2-Dioxygenase, domain 1"/>
    <property type="match status" value="1"/>
</dbReference>
<keyword evidence="2" id="KW-1185">Reference proteome</keyword>
<sequence length="166" mass="18164">MAMLDQTPVQIAWVTADLDATERALTTLLGARRWVRMPAVHFGPETCSYRGEPADFVADISLSYAGDTQLELIAPVRGESVYTEFLDRHGSGLHHICVEAADEPAFDAKLRDAEADGAPVVCQGVMPGGMRFAYLSAVAAGVPYLEIAYIPPEIRAFFDYVKQEQQ</sequence>
<dbReference type="Pfam" id="PF13669">
    <property type="entry name" value="Glyoxalase_4"/>
    <property type="match status" value="1"/>
</dbReference>
<name>A0ABN5ZFR1_9MYCO</name>
<evidence type="ECO:0000313" key="2">
    <source>
        <dbReference type="Proteomes" id="UP000466683"/>
    </source>
</evidence>
<reference evidence="1 2" key="1">
    <citation type="journal article" date="2019" name="Emerg. Microbes Infect.">
        <title>Comprehensive subspecies identification of 175 nontuberculous mycobacteria species based on 7547 genomic profiles.</title>
        <authorList>
            <person name="Matsumoto Y."/>
            <person name="Kinjo T."/>
            <person name="Motooka D."/>
            <person name="Nabeya D."/>
            <person name="Jung N."/>
            <person name="Uechi K."/>
            <person name="Horii T."/>
            <person name="Iida T."/>
            <person name="Fujita J."/>
            <person name="Nakamura S."/>
        </authorList>
    </citation>
    <scope>NUCLEOTIDE SEQUENCE [LARGE SCALE GENOMIC DNA]</scope>
    <source>
        <strain evidence="1 2">JCM 15653</strain>
    </source>
</reference>
<accession>A0ABN5ZFR1</accession>
<dbReference type="InterPro" id="IPR029068">
    <property type="entry name" value="Glyas_Bleomycin-R_OHBP_Dase"/>
</dbReference>